<evidence type="ECO:0000313" key="1">
    <source>
        <dbReference type="EMBL" id="VAW76934.1"/>
    </source>
</evidence>
<dbReference type="PROSITE" id="PS51257">
    <property type="entry name" value="PROKAR_LIPOPROTEIN"/>
    <property type="match status" value="1"/>
</dbReference>
<reference evidence="1" key="1">
    <citation type="submission" date="2018-06" db="EMBL/GenBank/DDBJ databases">
        <authorList>
            <person name="Zhirakovskaya E."/>
        </authorList>
    </citation>
    <scope>NUCLEOTIDE SEQUENCE</scope>
</reference>
<dbReference type="EMBL" id="UOFL01000116">
    <property type="protein sequence ID" value="VAW76934.1"/>
    <property type="molecule type" value="Genomic_DNA"/>
</dbReference>
<accession>A0A3B0Z6D1</accession>
<protein>
    <recommendedName>
        <fullName evidence="2">Lipoprotein</fullName>
    </recommendedName>
</protein>
<evidence type="ECO:0008006" key="2">
    <source>
        <dbReference type="Google" id="ProtNLM"/>
    </source>
</evidence>
<dbReference type="AlphaFoldDB" id="A0A3B0Z6D1"/>
<sequence length="171" mass="18055">MKLYLKKSLSILSFGFLFAFFLSACSLLPKQNTVPDAADGTRTLVHSGTLHISGRSYALLVNGAWGTGLLHYKGKKYQIKAKSIGLGYALGIKHISIKGTVYNLKTLNHINGKYTGLKAGITIGKGIAASNITNSHDVVLSLSTKSKGVAVDVGAGLASLQIQLTSPKPVK</sequence>
<organism evidence="1">
    <name type="scientific">hydrothermal vent metagenome</name>
    <dbReference type="NCBI Taxonomy" id="652676"/>
    <lineage>
        <taxon>unclassified sequences</taxon>
        <taxon>metagenomes</taxon>
        <taxon>ecological metagenomes</taxon>
    </lineage>
</organism>
<proteinExistence type="predicted"/>
<name>A0A3B0Z6D1_9ZZZZ</name>
<gene>
    <name evidence="1" type="ORF">MNBD_GAMMA12-1089</name>
</gene>